<evidence type="ECO:0000313" key="2">
    <source>
        <dbReference type="EMBL" id="MRX73062.1"/>
    </source>
</evidence>
<dbReference type="GO" id="GO:0006355">
    <property type="term" value="P:regulation of DNA-templated transcription"/>
    <property type="evidence" value="ECO:0007669"/>
    <property type="project" value="InterPro"/>
</dbReference>
<dbReference type="SMART" id="SM00091">
    <property type="entry name" value="PAS"/>
    <property type="match status" value="1"/>
</dbReference>
<dbReference type="AlphaFoldDB" id="A0A7X2J0W0"/>
<evidence type="ECO:0000259" key="1">
    <source>
        <dbReference type="PROSITE" id="PS50112"/>
    </source>
</evidence>
<accession>A0A7X2J0W0</accession>
<reference evidence="2 3" key="1">
    <citation type="submission" date="2019-11" db="EMBL/GenBank/DDBJ databases">
        <title>Bacillus lacus genome.</title>
        <authorList>
            <person name="Allen C.J."/>
            <person name="Newman J.D."/>
        </authorList>
    </citation>
    <scope>NUCLEOTIDE SEQUENCE [LARGE SCALE GENOMIC DNA]</scope>
    <source>
        <strain evidence="2 3">KCTC 33946</strain>
    </source>
</reference>
<dbReference type="InterPro" id="IPR000014">
    <property type="entry name" value="PAS"/>
</dbReference>
<protein>
    <submittedName>
        <fullName evidence="2">PAS domain-containing protein</fullName>
    </submittedName>
</protein>
<dbReference type="SUPFAM" id="SSF55785">
    <property type="entry name" value="PYP-like sensor domain (PAS domain)"/>
    <property type="match status" value="1"/>
</dbReference>
<dbReference type="PROSITE" id="PS50112">
    <property type="entry name" value="PAS"/>
    <property type="match status" value="1"/>
</dbReference>
<organism evidence="2 3">
    <name type="scientific">Metabacillus lacus</name>
    <dbReference type="NCBI Taxonomy" id="1983721"/>
    <lineage>
        <taxon>Bacteria</taxon>
        <taxon>Bacillati</taxon>
        <taxon>Bacillota</taxon>
        <taxon>Bacilli</taxon>
        <taxon>Bacillales</taxon>
        <taxon>Bacillaceae</taxon>
        <taxon>Metabacillus</taxon>
    </lineage>
</organism>
<dbReference type="RefSeq" id="WP_154308359.1">
    <property type="nucleotide sequence ID" value="NZ_WKKI01000026.1"/>
</dbReference>
<dbReference type="InterPro" id="IPR035965">
    <property type="entry name" value="PAS-like_dom_sf"/>
</dbReference>
<name>A0A7X2J0W0_9BACI</name>
<gene>
    <name evidence="2" type="ORF">GJU40_13015</name>
</gene>
<keyword evidence="3" id="KW-1185">Reference proteome</keyword>
<dbReference type="CDD" id="cd00130">
    <property type="entry name" value="PAS"/>
    <property type="match status" value="1"/>
</dbReference>
<feature type="domain" description="PAS" evidence="1">
    <location>
        <begin position="8"/>
        <end position="52"/>
    </location>
</feature>
<dbReference type="InterPro" id="IPR013767">
    <property type="entry name" value="PAS_fold"/>
</dbReference>
<proteinExistence type="predicted"/>
<evidence type="ECO:0000313" key="3">
    <source>
        <dbReference type="Proteomes" id="UP000448867"/>
    </source>
</evidence>
<comment type="caution">
    <text evidence="2">The sequence shown here is derived from an EMBL/GenBank/DDBJ whole genome shotgun (WGS) entry which is preliminary data.</text>
</comment>
<dbReference type="Gene3D" id="3.30.450.20">
    <property type="entry name" value="PAS domain"/>
    <property type="match status" value="1"/>
</dbReference>
<dbReference type="Pfam" id="PF00989">
    <property type="entry name" value="PAS"/>
    <property type="match status" value="1"/>
</dbReference>
<dbReference type="EMBL" id="WKKI01000026">
    <property type="protein sequence ID" value="MRX73062.1"/>
    <property type="molecule type" value="Genomic_DNA"/>
</dbReference>
<dbReference type="OrthoDB" id="2842067at2"/>
<dbReference type="Proteomes" id="UP000448867">
    <property type="component" value="Unassembled WGS sequence"/>
</dbReference>
<sequence>MEWLPVGILDELNSAVLAIDTSYRITYMNPASEKLLQVDKNDALGISMYDFFPEAPEDYRHVENTVKYQREIVLEAVPLRWGKYNKYLNVQTHLIRQNGGNQPGVL</sequence>